<dbReference type="eggNOG" id="ENOG502S1W9">
    <property type="taxonomic scope" value="Eukaryota"/>
</dbReference>
<sequence>MASRWLRASLAAAAAVSVSVSATPIFRTTNVTTTTPPVYSNDTLVIDEYAPGYSGFNTVWQESFWGNAGAMVNEANWQIVTGLKVNNELQTYTRSNTNMQISGGGTLQIVPVLDHSTNQWTSGRVESWYTFTPADGRVTMAEAKIRFGDAPAANKQGIWPAFWILGDSIRHGTAWPACGEIDIMERVNGALTGYGTIHCDVYPGGVCNEPSGRGASVGIPDNGWHTWRVQWDRTSSNWAAESLTWYRDGAQFHRVVAGDLGQGVWNSLAASPLHFILNVAVGGDWPGSPDGNTWDSFGNMLEVAYVAHYQSQ</sequence>
<evidence type="ECO:0000256" key="1">
    <source>
        <dbReference type="SAM" id="SignalP"/>
    </source>
</evidence>
<reference evidence="4" key="1">
    <citation type="journal article" date="2013" name="Genome Announc.">
        <title>Draft genome sequence of the grapevine dieback fungus Eutypa lata UCR-EL1.</title>
        <authorList>
            <person name="Blanco-Ulate B."/>
            <person name="Rolshausen P.E."/>
            <person name="Cantu D."/>
        </authorList>
    </citation>
    <scope>NUCLEOTIDE SEQUENCE [LARGE SCALE GENOMIC DNA]</scope>
    <source>
        <strain evidence="4">UCR-EL1</strain>
    </source>
</reference>
<dbReference type="InterPro" id="IPR050546">
    <property type="entry name" value="Glycosyl_Hydrlase_16"/>
</dbReference>
<gene>
    <name evidence="3" type="ORF">UCREL1_9148</name>
</gene>
<dbReference type="GO" id="GO:0004553">
    <property type="term" value="F:hydrolase activity, hydrolyzing O-glycosyl compounds"/>
    <property type="evidence" value="ECO:0007669"/>
    <property type="project" value="InterPro"/>
</dbReference>
<dbReference type="Gene3D" id="2.60.120.200">
    <property type="match status" value="1"/>
</dbReference>
<keyword evidence="4" id="KW-1185">Reference proteome</keyword>
<dbReference type="AlphaFoldDB" id="M7SHY2"/>
<dbReference type="PROSITE" id="PS51762">
    <property type="entry name" value="GH16_2"/>
    <property type="match status" value="1"/>
</dbReference>
<name>M7SHY2_EUTLA</name>
<dbReference type="InterPro" id="IPR000757">
    <property type="entry name" value="Beta-glucanase-like"/>
</dbReference>
<evidence type="ECO:0000259" key="2">
    <source>
        <dbReference type="PROSITE" id="PS51762"/>
    </source>
</evidence>
<proteinExistence type="predicted"/>
<protein>
    <submittedName>
        <fullName evidence="3">Putative endo--beta-protein</fullName>
    </submittedName>
</protein>
<feature type="chain" id="PRO_5004084906" evidence="1">
    <location>
        <begin position="23"/>
        <end position="312"/>
    </location>
</feature>
<dbReference type="OrthoDB" id="192832at2759"/>
<dbReference type="EMBL" id="KB707144">
    <property type="protein sequence ID" value="EMR63893.1"/>
    <property type="molecule type" value="Genomic_DNA"/>
</dbReference>
<dbReference type="InterPro" id="IPR013320">
    <property type="entry name" value="ConA-like_dom_sf"/>
</dbReference>
<dbReference type="KEGG" id="ela:UCREL1_9148"/>
<evidence type="ECO:0000313" key="3">
    <source>
        <dbReference type="EMBL" id="EMR63893.1"/>
    </source>
</evidence>
<dbReference type="SUPFAM" id="SSF49899">
    <property type="entry name" value="Concanavalin A-like lectins/glucanases"/>
    <property type="match status" value="1"/>
</dbReference>
<dbReference type="PANTHER" id="PTHR10963">
    <property type="entry name" value="GLYCOSYL HYDROLASE-RELATED"/>
    <property type="match status" value="1"/>
</dbReference>
<keyword evidence="1" id="KW-0732">Signal</keyword>
<dbReference type="HOGENOM" id="CLU_019533_3_1_1"/>
<feature type="signal peptide" evidence="1">
    <location>
        <begin position="1"/>
        <end position="22"/>
    </location>
</feature>
<dbReference type="Proteomes" id="UP000012174">
    <property type="component" value="Unassembled WGS sequence"/>
</dbReference>
<organism evidence="3 4">
    <name type="scientific">Eutypa lata (strain UCR-EL1)</name>
    <name type="common">Grapevine dieback disease fungus</name>
    <name type="synonym">Eutypa armeniacae</name>
    <dbReference type="NCBI Taxonomy" id="1287681"/>
    <lineage>
        <taxon>Eukaryota</taxon>
        <taxon>Fungi</taxon>
        <taxon>Dikarya</taxon>
        <taxon>Ascomycota</taxon>
        <taxon>Pezizomycotina</taxon>
        <taxon>Sordariomycetes</taxon>
        <taxon>Xylariomycetidae</taxon>
        <taxon>Xylariales</taxon>
        <taxon>Diatrypaceae</taxon>
        <taxon>Eutypa</taxon>
    </lineage>
</organism>
<accession>M7SHY2</accession>
<dbReference type="CDD" id="cd02182">
    <property type="entry name" value="GH16_Strep_laminarinase_like"/>
    <property type="match status" value="1"/>
</dbReference>
<feature type="domain" description="GH16" evidence="2">
    <location>
        <begin position="29"/>
        <end position="312"/>
    </location>
</feature>
<evidence type="ECO:0000313" key="4">
    <source>
        <dbReference type="Proteomes" id="UP000012174"/>
    </source>
</evidence>
<dbReference type="GO" id="GO:0005975">
    <property type="term" value="P:carbohydrate metabolic process"/>
    <property type="evidence" value="ECO:0007669"/>
    <property type="project" value="InterPro"/>
</dbReference>
<dbReference type="Pfam" id="PF00722">
    <property type="entry name" value="Glyco_hydro_16"/>
    <property type="match status" value="1"/>
</dbReference>
<dbReference type="OMA" id="MDGQQFH"/>
<dbReference type="PANTHER" id="PTHR10963:SF60">
    <property type="entry name" value="GRAM-NEGATIVE BACTERIA-BINDING PROTEIN 1-RELATED"/>
    <property type="match status" value="1"/>
</dbReference>